<evidence type="ECO:0000256" key="6">
    <source>
        <dbReference type="ARBA" id="ARBA00022801"/>
    </source>
</evidence>
<dbReference type="UniPathway" id="UPA00545">
    <property type="reaction ID" value="UER00823"/>
</dbReference>
<feature type="active site" evidence="9">
    <location>
        <position position="190"/>
    </location>
</feature>
<gene>
    <name evidence="12" type="ORF">DARMORV10_C01P49220.1</name>
</gene>
<dbReference type="GO" id="GO:0042545">
    <property type="term" value="P:cell wall modification"/>
    <property type="evidence" value="ECO:0007669"/>
    <property type="project" value="UniProtKB-UniRule"/>
</dbReference>
<feature type="chain" id="PRO_5033114036" description="Pectinesterase" evidence="10">
    <location>
        <begin position="19"/>
        <end position="350"/>
    </location>
</feature>
<evidence type="ECO:0000256" key="10">
    <source>
        <dbReference type="RuleBase" id="RU000589"/>
    </source>
</evidence>
<keyword evidence="6 10" id="KW-0378">Hydrolase</keyword>
<dbReference type="GO" id="GO:0030599">
    <property type="term" value="F:pectinesterase activity"/>
    <property type="evidence" value="ECO:0007669"/>
    <property type="project" value="UniProtKB-UniRule"/>
</dbReference>
<evidence type="ECO:0000256" key="5">
    <source>
        <dbReference type="ARBA" id="ARBA00022525"/>
    </source>
</evidence>
<keyword evidence="5" id="KW-0964">Secreted</keyword>
<evidence type="ECO:0000256" key="4">
    <source>
        <dbReference type="ARBA" id="ARBA00022512"/>
    </source>
</evidence>
<comment type="pathway">
    <text evidence="2 10">Glycan metabolism; pectin degradation; 2-dehydro-3-deoxy-D-gluconate from pectin: step 1/5.</text>
</comment>
<dbReference type="Proteomes" id="UP001295469">
    <property type="component" value="Chromosome C01"/>
</dbReference>
<keyword evidence="7 10" id="KW-0063">Aspartyl esterase</keyword>
<sequence length="350" mass="38705">MSRFTAIFILLTLLAVQGFHPSLCDDEDNEIGSCILTHSVTVSGDGSGDFKTISEAVASVPNNNKIRFNIFVKEGVYYENVLVPKKKDNVLIYGEGMAKTVISSNLSRLEFPKSTTASTATFSVFADNFIARDIKFVNTAGPEKFQAVAFHSKSNHSAMFRCAFFGYQDTLYAHVGEQLYRECEIVGTVDFIFGNAAAVFDMCSIRARKPLMQQVVTVTAQGADNQEKSGFSIIRSKILRFEDEEFTAVAYLGRPWKSHATVVIMETELGSLIDPKGWVAWNSSADPPPPTVNLGEFRNYGPGSDVRNRVTWVGYNPVMAEEDAQRFTIDGFINKLGWLNVSCVPYNGSL</sequence>
<feature type="signal peptide" evidence="10">
    <location>
        <begin position="1"/>
        <end position="18"/>
    </location>
</feature>
<evidence type="ECO:0000256" key="9">
    <source>
        <dbReference type="PROSITE-ProRule" id="PRU10040"/>
    </source>
</evidence>
<dbReference type="InterPro" id="IPR012334">
    <property type="entry name" value="Pectin_lyas_fold"/>
</dbReference>
<dbReference type="GO" id="GO:0045490">
    <property type="term" value="P:pectin catabolic process"/>
    <property type="evidence" value="ECO:0007669"/>
    <property type="project" value="UniProtKB-UniRule"/>
</dbReference>
<dbReference type="Gene3D" id="2.160.20.10">
    <property type="entry name" value="Single-stranded right-handed beta-helix, Pectin lyase-like"/>
    <property type="match status" value="1"/>
</dbReference>
<name>A0A816RYW3_BRANA</name>
<organism evidence="12">
    <name type="scientific">Brassica napus</name>
    <name type="common">Rape</name>
    <dbReference type="NCBI Taxonomy" id="3708"/>
    <lineage>
        <taxon>Eukaryota</taxon>
        <taxon>Viridiplantae</taxon>
        <taxon>Streptophyta</taxon>
        <taxon>Embryophyta</taxon>
        <taxon>Tracheophyta</taxon>
        <taxon>Spermatophyta</taxon>
        <taxon>Magnoliopsida</taxon>
        <taxon>eudicotyledons</taxon>
        <taxon>Gunneridae</taxon>
        <taxon>Pentapetalae</taxon>
        <taxon>rosids</taxon>
        <taxon>malvids</taxon>
        <taxon>Brassicales</taxon>
        <taxon>Brassicaceae</taxon>
        <taxon>Brassiceae</taxon>
        <taxon>Brassica</taxon>
    </lineage>
</organism>
<dbReference type="SUPFAM" id="SSF51126">
    <property type="entry name" value="Pectin lyase-like"/>
    <property type="match status" value="1"/>
</dbReference>
<dbReference type="InterPro" id="IPR011050">
    <property type="entry name" value="Pectin_lyase_fold/virulence"/>
</dbReference>
<dbReference type="PANTHER" id="PTHR31707">
    <property type="entry name" value="PECTINESTERASE"/>
    <property type="match status" value="1"/>
</dbReference>
<dbReference type="EC" id="3.1.1.11" evidence="3 10"/>
<keyword evidence="8" id="KW-0961">Cell wall biogenesis/degradation</keyword>
<proteinExistence type="predicted"/>
<dbReference type="InterPro" id="IPR033131">
    <property type="entry name" value="Pectinesterase_Asp_AS"/>
</dbReference>
<evidence type="ECO:0000256" key="1">
    <source>
        <dbReference type="ARBA" id="ARBA00004191"/>
    </source>
</evidence>
<evidence type="ECO:0000256" key="3">
    <source>
        <dbReference type="ARBA" id="ARBA00013229"/>
    </source>
</evidence>
<reference evidence="12" key="1">
    <citation type="submission" date="2021-01" db="EMBL/GenBank/DDBJ databases">
        <authorList>
            <consortium name="Genoscope - CEA"/>
            <person name="William W."/>
        </authorList>
    </citation>
    <scope>NUCLEOTIDE SEQUENCE</scope>
</reference>
<comment type="catalytic activity">
    <reaction evidence="10">
        <text>[(1-&gt;4)-alpha-D-galacturonosyl methyl ester](n) + n H2O = [(1-&gt;4)-alpha-D-galacturonosyl](n) + n methanol + n H(+)</text>
        <dbReference type="Rhea" id="RHEA:22380"/>
        <dbReference type="Rhea" id="RHEA-COMP:14570"/>
        <dbReference type="Rhea" id="RHEA-COMP:14573"/>
        <dbReference type="ChEBI" id="CHEBI:15377"/>
        <dbReference type="ChEBI" id="CHEBI:15378"/>
        <dbReference type="ChEBI" id="CHEBI:17790"/>
        <dbReference type="ChEBI" id="CHEBI:140522"/>
        <dbReference type="ChEBI" id="CHEBI:140523"/>
        <dbReference type="EC" id="3.1.1.11"/>
    </reaction>
</comment>
<evidence type="ECO:0000256" key="8">
    <source>
        <dbReference type="ARBA" id="ARBA00023316"/>
    </source>
</evidence>
<evidence type="ECO:0000256" key="7">
    <source>
        <dbReference type="ARBA" id="ARBA00023085"/>
    </source>
</evidence>
<keyword evidence="10" id="KW-0732">Signal</keyword>
<dbReference type="Pfam" id="PF01095">
    <property type="entry name" value="Pectinesterase"/>
    <property type="match status" value="1"/>
</dbReference>
<dbReference type="FunFam" id="2.160.20.10:FF:000029">
    <property type="entry name" value="Pectinesterase 4"/>
    <property type="match status" value="1"/>
</dbReference>
<dbReference type="PROSITE" id="PS00503">
    <property type="entry name" value="PECTINESTERASE_2"/>
    <property type="match status" value="1"/>
</dbReference>
<evidence type="ECO:0000259" key="11">
    <source>
        <dbReference type="Pfam" id="PF01095"/>
    </source>
</evidence>
<dbReference type="EMBL" id="HG994365">
    <property type="protein sequence ID" value="CAF2078722.1"/>
    <property type="molecule type" value="Genomic_DNA"/>
</dbReference>
<accession>A0A816RYW3</accession>
<dbReference type="AlphaFoldDB" id="A0A816RYW3"/>
<feature type="domain" description="Pectinesterase catalytic" evidence="11">
    <location>
        <begin position="40"/>
        <end position="334"/>
    </location>
</feature>
<evidence type="ECO:0000256" key="2">
    <source>
        <dbReference type="ARBA" id="ARBA00005184"/>
    </source>
</evidence>
<protein>
    <recommendedName>
        <fullName evidence="3 10">Pectinesterase</fullName>
        <ecNumber evidence="3 10">3.1.1.11</ecNumber>
    </recommendedName>
</protein>
<keyword evidence="4" id="KW-0134">Cell wall</keyword>
<evidence type="ECO:0000313" key="12">
    <source>
        <dbReference type="EMBL" id="CAF2078722.1"/>
    </source>
</evidence>
<dbReference type="InterPro" id="IPR000070">
    <property type="entry name" value="Pectinesterase_cat"/>
</dbReference>
<comment type="subcellular location">
    <subcellularLocation>
        <location evidence="1">Secreted</location>
        <location evidence="1">Cell wall</location>
    </subcellularLocation>
</comment>